<dbReference type="AlphaFoldDB" id="A0A4U0U838"/>
<dbReference type="OrthoDB" id="5840532at2759"/>
<reference evidence="4 5" key="1">
    <citation type="submission" date="2017-03" db="EMBL/GenBank/DDBJ databases">
        <title>Genomes of endolithic fungi from Antarctica.</title>
        <authorList>
            <person name="Coleine C."/>
            <person name="Masonjones S."/>
            <person name="Stajich J.E."/>
        </authorList>
    </citation>
    <scope>NUCLEOTIDE SEQUENCE [LARGE SCALE GENOMIC DNA]</scope>
    <source>
        <strain evidence="4 5">CCFEE 6315</strain>
    </source>
</reference>
<evidence type="ECO:0000256" key="3">
    <source>
        <dbReference type="SAM" id="MobiDB-lite"/>
    </source>
</evidence>
<keyword evidence="5" id="KW-1185">Reference proteome</keyword>
<keyword evidence="2" id="KW-0560">Oxidoreductase</keyword>
<dbReference type="PANTHER" id="PTHR42760:SF133">
    <property type="entry name" value="3-OXOACYL-[ACYL-CARRIER-PROTEIN] REDUCTASE"/>
    <property type="match status" value="1"/>
</dbReference>
<dbReference type="Gene3D" id="3.40.50.720">
    <property type="entry name" value="NAD(P)-binding Rossmann-like Domain"/>
    <property type="match status" value="1"/>
</dbReference>
<dbReference type="InterPro" id="IPR002347">
    <property type="entry name" value="SDR_fam"/>
</dbReference>
<comment type="caution">
    <text evidence="4">The sequence shown here is derived from an EMBL/GenBank/DDBJ whole genome shotgun (WGS) entry which is preliminary data.</text>
</comment>
<dbReference type="SUPFAM" id="SSF51735">
    <property type="entry name" value="NAD(P)-binding Rossmann-fold domains"/>
    <property type="match status" value="1"/>
</dbReference>
<dbReference type="Pfam" id="PF00106">
    <property type="entry name" value="adh_short"/>
    <property type="match status" value="1"/>
</dbReference>
<dbReference type="InterPro" id="IPR036291">
    <property type="entry name" value="NAD(P)-bd_dom_sf"/>
</dbReference>
<feature type="region of interest" description="Disordered" evidence="3">
    <location>
        <begin position="104"/>
        <end position="124"/>
    </location>
</feature>
<evidence type="ECO:0000313" key="4">
    <source>
        <dbReference type="EMBL" id="TKA31433.1"/>
    </source>
</evidence>
<comment type="similarity">
    <text evidence="1">Belongs to the short-chain dehydrogenases/reductases (SDR) family.</text>
</comment>
<name>A0A4U0U838_9PEZI</name>
<dbReference type="GO" id="GO:0016616">
    <property type="term" value="F:oxidoreductase activity, acting on the CH-OH group of donors, NAD or NADP as acceptor"/>
    <property type="evidence" value="ECO:0007669"/>
    <property type="project" value="TreeGrafter"/>
</dbReference>
<gene>
    <name evidence="4" type="ORF">B0A50_02280</name>
</gene>
<dbReference type="CDD" id="cd05233">
    <property type="entry name" value="SDR_c"/>
    <property type="match status" value="1"/>
</dbReference>
<accession>A0A4U0U838</accession>
<dbReference type="PRINTS" id="PR00081">
    <property type="entry name" value="GDHRDH"/>
</dbReference>
<proteinExistence type="inferred from homology"/>
<feature type="compositionally biased region" description="Basic and acidic residues" evidence="3">
    <location>
        <begin position="113"/>
        <end position="124"/>
    </location>
</feature>
<dbReference type="Proteomes" id="UP000308549">
    <property type="component" value="Unassembled WGS sequence"/>
</dbReference>
<protein>
    <submittedName>
        <fullName evidence="4">Uncharacterized protein</fullName>
    </submittedName>
</protein>
<evidence type="ECO:0000313" key="5">
    <source>
        <dbReference type="Proteomes" id="UP000308549"/>
    </source>
</evidence>
<dbReference type="PANTHER" id="PTHR42760">
    <property type="entry name" value="SHORT-CHAIN DEHYDROGENASES/REDUCTASES FAMILY MEMBER"/>
    <property type="match status" value="1"/>
</dbReference>
<dbReference type="EMBL" id="NAJL01000008">
    <property type="protein sequence ID" value="TKA31433.1"/>
    <property type="molecule type" value="Genomic_DNA"/>
</dbReference>
<evidence type="ECO:0000256" key="1">
    <source>
        <dbReference type="ARBA" id="ARBA00006484"/>
    </source>
</evidence>
<organism evidence="4 5">
    <name type="scientific">Salinomyces thailandicus</name>
    <dbReference type="NCBI Taxonomy" id="706561"/>
    <lineage>
        <taxon>Eukaryota</taxon>
        <taxon>Fungi</taxon>
        <taxon>Dikarya</taxon>
        <taxon>Ascomycota</taxon>
        <taxon>Pezizomycotina</taxon>
        <taxon>Dothideomycetes</taxon>
        <taxon>Dothideomycetidae</taxon>
        <taxon>Mycosphaerellales</taxon>
        <taxon>Teratosphaeriaceae</taxon>
        <taxon>Salinomyces</taxon>
    </lineage>
</organism>
<evidence type="ECO:0000256" key="2">
    <source>
        <dbReference type="ARBA" id="ARBA00023002"/>
    </source>
</evidence>
<sequence>MSLYPGVALVTGAASGIGQATAISFAKEGCARIVIADVNLSGLRETEAQIEKEYIPAAADPSASCEVLAAVTDVSDPDSVQHLIDQAVEKFGRVDYVCNAAGTYTTPLSHKSSPGEKARRVPWR</sequence>